<reference evidence="1" key="1">
    <citation type="submission" date="2021-01" db="EMBL/GenBank/DDBJ databases">
        <authorList>
            <consortium name="Genoscope - CEA"/>
            <person name="William W."/>
        </authorList>
    </citation>
    <scope>NUCLEOTIDE SEQUENCE</scope>
</reference>
<sequence length="155" mass="18442">MNQKPKLQGWQDFTNTSKFTNQLRILSDSLNQTPRQTKPPNSPFNNVIIKKCLTQQSQSPNQRRNPYRDYQQYTCNKKTYSPVSKEQLFNFSSEKTQKETNIKFNVSNQPKQMKQSPVVRCVQRYQKQQLRNKLLMISKDLNNTQINHIIQLIYK</sequence>
<dbReference type="AlphaFoldDB" id="A0A8S1TXH9"/>
<dbReference type="EMBL" id="CAJJDO010000027">
    <property type="protein sequence ID" value="CAD8155729.1"/>
    <property type="molecule type" value="Genomic_DNA"/>
</dbReference>
<gene>
    <name evidence="1" type="ORF">PPENT_87.1.T0270263</name>
</gene>
<keyword evidence="2" id="KW-1185">Reference proteome</keyword>
<comment type="caution">
    <text evidence="1">The sequence shown here is derived from an EMBL/GenBank/DDBJ whole genome shotgun (WGS) entry which is preliminary data.</text>
</comment>
<organism evidence="1 2">
    <name type="scientific">Paramecium pentaurelia</name>
    <dbReference type="NCBI Taxonomy" id="43138"/>
    <lineage>
        <taxon>Eukaryota</taxon>
        <taxon>Sar</taxon>
        <taxon>Alveolata</taxon>
        <taxon>Ciliophora</taxon>
        <taxon>Intramacronucleata</taxon>
        <taxon>Oligohymenophorea</taxon>
        <taxon>Peniculida</taxon>
        <taxon>Parameciidae</taxon>
        <taxon>Paramecium</taxon>
    </lineage>
</organism>
<dbReference type="Proteomes" id="UP000689195">
    <property type="component" value="Unassembled WGS sequence"/>
</dbReference>
<proteinExistence type="predicted"/>
<dbReference type="OrthoDB" id="291703at2759"/>
<name>A0A8S1TXH9_9CILI</name>
<evidence type="ECO:0000313" key="2">
    <source>
        <dbReference type="Proteomes" id="UP000689195"/>
    </source>
</evidence>
<accession>A0A8S1TXH9</accession>
<protein>
    <submittedName>
        <fullName evidence="1">Uncharacterized protein</fullName>
    </submittedName>
</protein>
<evidence type="ECO:0000313" key="1">
    <source>
        <dbReference type="EMBL" id="CAD8155729.1"/>
    </source>
</evidence>